<gene>
    <name evidence="1" type="ordered locus">MS0848</name>
</gene>
<accession>Q65UA5</accession>
<keyword evidence="2" id="KW-1185">Reference proteome</keyword>
<dbReference type="KEGG" id="msu:MS0848"/>
<dbReference type="AlphaFoldDB" id="Q65UA5"/>
<evidence type="ECO:0000313" key="2">
    <source>
        <dbReference type="Proteomes" id="UP000000607"/>
    </source>
</evidence>
<dbReference type="HOGENOM" id="CLU_3272443_0_0_6"/>
<sequence>MLTAFLFRIGLNFFYRADYCNGNKIQQILTALLTLFCYLFY</sequence>
<reference evidence="1 2" key="1">
    <citation type="journal article" date="2004" name="Nat. Biotechnol.">
        <title>The genome sequence of the capnophilic rumen bacterium Mannheimia succiniciproducens.</title>
        <authorList>
            <person name="Hong S.H."/>
            <person name="Kim J.S."/>
            <person name="Lee S.Y."/>
            <person name="In Y.H."/>
            <person name="Choi S.S."/>
            <person name="Rih J.-K."/>
            <person name="Kim C.H."/>
            <person name="Jeong H."/>
            <person name="Hur C.G."/>
            <person name="Kim J.J."/>
        </authorList>
    </citation>
    <scope>NUCLEOTIDE SEQUENCE [LARGE SCALE GENOMIC DNA]</scope>
    <source>
        <strain evidence="2">KCTC 0769BP / MBEL55E</strain>
    </source>
</reference>
<protein>
    <submittedName>
        <fullName evidence="1">Uncharacterized protein</fullName>
    </submittedName>
</protein>
<dbReference type="Proteomes" id="UP000000607">
    <property type="component" value="Chromosome"/>
</dbReference>
<name>Q65UA5_MANSM</name>
<organism evidence="1 2">
    <name type="scientific">Mannheimia succiniciproducens (strain KCTC 0769BP / MBEL55E)</name>
    <dbReference type="NCBI Taxonomy" id="221988"/>
    <lineage>
        <taxon>Bacteria</taxon>
        <taxon>Pseudomonadati</taxon>
        <taxon>Pseudomonadota</taxon>
        <taxon>Gammaproteobacteria</taxon>
        <taxon>Pasteurellales</taxon>
        <taxon>Pasteurellaceae</taxon>
        <taxon>Basfia</taxon>
    </lineage>
</organism>
<evidence type="ECO:0000313" key="1">
    <source>
        <dbReference type="EMBL" id="AAU37455.1"/>
    </source>
</evidence>
<dbReference type="EMBL" id="AE016827">
    <property type="protein sequence ID" value="AAU37455.1"/>
    <property type="molecule type" value="Genomic_DNA"/>
</dbReference>
<proteinExistence type="predicted"/>